<sequence length="68" mass="7779">MERCLTPREIQSCLQGMRWPASRQELKDQLFSQGMGIAMIGVLTDISAADIQNEEEARQVLERIFNQP</sequence>
<reference evidence="1 2" key="1">
    <citation type="submission" date="2018-06" db="EMBL/GenBank/DDBJ databases">
        <title>Complete genome of Desulfovibrio indonesiensis P37SLT.</title>
        <authorList>
            <person name="Crispim J.S."/>
            <person name="Vidigal P.M.P."/>
            <person name="Silva L.C.F."/>
            <person name="Laguardia C.N."/>
            <person name="Araujo L.C."/>
            <person name="Dias R.S."/>
            <person name="Sousa M.P."/>
            <person name="Paula S.O."/>
            <person name="Silva C."/>
        </authorList>
    </citation>
    <scope>NUCLEOTIDE SEQUENCE [LARGE SCALE GENOMIC DNA]</scope>
    <source>
        <strain evidence="1 2">P37SLT</strain>
    </source>
</reference>
<proteinExistence type="predicted"/>
<organism evidence="1 2">
    <name type="scientific">Oceanidesulfovibrio indonesiensis</name>
    <dbReference type="NCBI Taxonomy" id="54767"/>
    <lineage>
        <taxon>Bacteria</taxon>
        <taxon>Pseudomonadati</taxon>
        <taxon>Thermodesulfobacteriota</taxon>
        <taxon>Desulfovibrionia</taxon>
        <taxon>Desulfovibrionales</taxon>
        <taxon>Desulfovibrionaceae</taxon>
        <taxon>Oceanidesulfovibrio</taxon>
    </lineage>
</organism>
<dbReference type="AlphaFoldDB" id="A0A7M3MGI5"/>
<keyword evidence="2" id="KW-1185">Reference proteome</keyword>
<comment type="caution">
    <text evidence="1">The sequence shown here is derived from an EMBL/GenBank/DDBJ whole genome shotgun (WGS) entry which is preliminary data.</text>
</comment>
<dbReference type="RefSeq" id="WP_144302662.1">
    <property type="nucleotide sequence ID" value="NZ_QMIE01000005.1"/>
</dbReference>
<dbReference type="OrthoDB" id="9899704at2"/>
<protein>
    <submittedName>
        <fullName evidence="1">Uncharacterized protein</fullName>
    </submittedName>
</protein>
<accession>A0A7M3MGI5</accession>
<name>A0A7M3MGI5_9BACT</name>
<dbReference type="InterPro" id="IPR021527">
    <property type="entry name" value="DUF2795"/>
</dbReference>
<evidence type="ECO:0000313" key="2">
    <source>
        <dbReference type="Proteomes" id="UP000448292"/>
    </source>
</evidence>
<evidence type="ECO:0000313" key="1">
    <source>
        <dbReference type="EMBL" id="TVM18009.1"/>
    </source>
</evidence>
<dbReference type="Proteomes" id="UP000448292">
    <property type="component" value="Unassembled WGS sequence"/>
</dbReference>
<dbReference type="EMBL" id="QMIE01000005">
    <property type="protein sequence ID" value="TVM18009.1"/>
    <property type="molecule type" value="Genomic_DNA"/>
</dbReference>
<gene>
    <name evidence="1" type="ORF">DPQ33_07845</name>
</gene>
<dbReference type="Pfam" id="PF11387">
    <property type="entry name" value="DUF2795"/>
    <property type="match status" value="1"/>
</dbReference>